<keyword evidence="2" id="KW-0449">Lipoprotein</keyword>
<dbReference type="Gene3D" id="1.20.1600.10">
    <property type="entry name" value="Outer membrane efflux proteins (OEP)"/>
    <property type="match status" value="1"/>
</dbReference>
<keyword evidence="2" id="KW-0472">Membrane</keyword>
<evidence type="ECO:0000313" key="4">
    <source>
        <dbReference type="Proteomes" id="UP001209916"/>
    </source>
</evidence>
<dbReference type="Pfam" id="PF02321">
    <property type="entry name" value="OEP"/>
    <property type="match status" value="2"/>
</dbReference>
<reference evidence="3 4" key="1">
    <citation type="submission" date="2022-11" db="EMBL/GenBank/DDBJ databases">
        <title>Biodiversity and phylogenetic relationships of bacteria.</title>
        <authorList>
            <person name="Machado R.A.R."/>
            <person name="Bhat A."/>
            <person name="Loulou A."/>
            <person name="Kallel S."/>
        </authorList>
    </citation>
    <scope>NUCLEOTIDE SEQUENCE [LARGE SCALE GENOMIC DNA]</scope>
    <source>
        <strain evidence="3 4">DSM 13975</strain>
    </source>
</reference>
<dbReference type="NCBIfam" id="TIGR01845">
    <property type="entry name" value="outer_NodT"/>
    <property type="match status" value="1"/>
</dbReference>
<comment type="caution">
    <text evidence="3">The sequence shown here is derived from an EMBL/GenBank/DDBJ whole genome shotgun (WGS) entry which is preliminary data.</text>
</comment>
<feature type="chain" id="PRO_5044966928" evidence="2">
    <location>
        <begin position="21"/>
        <end position="457"/>
    </location>
</feature>
<name>A0ABT3VVE4_9BURK</name>
<dbReference type="PANTHER" id="PTHR30203">
    <property type="entry name" value="OUTER MEMBRANE CATION EFFLUX PROTEIN"/>
    <property type="match status" value="1"/>
</dbReference>
<dbReference type="InterPro" id="IPR003423">
    <property type="entry name" value="OMP_efflux"/>
</dbReference>
<comment type="similarity">
    <text evidence="1 2">Belongs to the outer membrane factor (OMF) (TC 1.B.17) family.</text>
</comment>
<dbReference type="Gene3D" id="2.20.200.10">
    <property type="entry name" value="Outer membrane efflux proteins (OEP)"/>
    <property type="match status" value="1"/>
</dbReference>
<keyword evidence="2" id="KW-0812">Transmembrane</keyword>
<evidence type="ECO:0000256" key="2">
    <source>
        <dbReference type="RuleBase" id="RU362097"/>
    </source>
</evidence>
<organism evidence="3 4">
    <name type="scientific">Alcaligenes parafaecalis</name>
    <dbReference type="NCBI Taxonomy" id="171260"/>
    <lineage>
        <taxon>Bacteria</taxon>
        <taxon>Pseudomonadati</taxon>
        <taxon>Pseudomonadota</taxon>
        <taxon>Betaproteobacteria</taxon>
        <taxon>Burkholderiales</taxon>
        <taxon>Alcaligenaceae</taxon>
        <taxon>Alcaligenes</taxon>
    </lineage>
</organism>
<dbReference type="PROSITE" id="PS51257">
    <property type="entry name" value="PROKAR_LIPOPROTEIN"/>
    <property type="match status" value="1"/>
</dbReference>
<protein>
    <submittedName>
        <fullName evidence="3">Efflux transporter outer membrane subunit</fullName>
    </submittedName>
</protein>
<dbReference type="EMBL" id="JAPKNA010000005">
    <property type="protein sequence ID" value="MCX5465713.1"/>
    <property type="molecule type" value="Genomic_DNA"/>
</dbReference>
<comment type="subcellular location">
    <subcellularLocation>
        <location evidence="2">Cell membrane</location>
        <topology evidence="2">Lipid-anchor</topology>
    </subcellularLocation>
</comment>
<keyword evidence="2" id="KW-1134">Transmembrane beta strand</keyword>
<feature type="signal peptide" evidence="2">
    <location>
        <begin position="1"/>
        <end position="20"/>
    </location>
</feature>
<keyword evidence="2" id="KW-0732">Signal</keyword>
<keyword evidence="4" id="KW-1185">Reference proteome</keyword>
<gene>
    <name evidence="3" type="ORF">OSH09_16105</name>
</gene>
<evidence type="ECO:0000256" key="1">
    <source>
        <dbReference type="ARBA" id="ARBA00007613"/>
    </source>
</evidence>
<proteinExistence type="inferred from homology"/>
<accession>A0ABT3VVE4</accession>
<dbReference type="RefSeq" id="WP_266121556.1">
    <property type="nucleotide sequence ID" value="NZ_JAPKNA010000005.1"/>
</dbReference>
<evidence type="ECO:0000313" key="3">
    <source>
        <dbReference type="EMBL" id="MCX5465713.1"/>
    </source>
</evidence>
<dbReference type="Proteomes" id="UP001209916">
    <property type="component" value="Unassembled WGS sequence"/>
</dbReference>
<dbReference type="SUPFAM" id="SSF56954">
    <property type="entry name" value="Outer membrane efflux proteins (OEP)"/>
    <property type="match status" value="1"/>
</dbReference>
<keyword evidence="2" id="KW-0564">Palmitate</keyword>
<dbReference type="InterPro" id="IPR010131">
    <property type="entry name" value="MdtP/NodT-like"/>
</dbReference>
<sequence>MSILRLVPALLCAALLSACFAPLVPELPRTSELEWDSQIANEGPVVELRAWWHVLGDPQLDALVQEALAQNLDLAQMVSRVQGERQITERWSSKFLPALNADAHPVQDVSAQDAYFHASLDMVWELGLFGAMENARLKAMADLGYAQADLQSMRVAVVAAVVRNYMDLAQARRQQALLEETTRLDEQALSLAQVRLQTHLGSYEAVEQAQLIRTQTQDQYLNMQERADRAARALALLLGRSQPDFLWGMSAQARLPQTFTLSQVPADLVRIRPDISMAQAEVLQAAAQLGVARSALYPRLRLGGSILYSYNITQNMRTSTDSVPSIGPMLDIPLWDWGARRARVRASERELDAALLGYRKAVVTAVSEVEQSLAALVNQQSRIQALQQANGVLEQSQTRQKTLLGLGLSSEADLLQARRARLKAQADLELAQDSRVLAFVALYKALGGAPLPDEQEP</sequence>